<feature type="coiled-coil region" evidence="1">
    <location>
        <begin position="143"/>
        <end position="170"/>
    </location>
</feature>
<protein>
    <recommendedName>
        <fullName evidence="2">DUF6699 domain-containing protein</fullName>
    </recommendedName>
</protein>
<dbReference type="InterPro" id="IPR046522">
    <property type="entry name" value="DUF6699"/>
</dbReference>
<reference evidence="3" key="1">
    <citation type="submission" date="2011-04" db="EMBL/GenBank/DDBJ databases">
        <title>Evolution of plant cell wall degrading machinery underlies the functional diversity of forest fungi.</title>
        <authorList>
            <consortium name="US DOE Joint Genome Institute (JGI-PGF)"/>
            <person name="Eastwood D.C."/>
            <person name="Floudas D."/>
            <person name="Binder M."/>
            <person name="Majcherczyk A."/>
            <person name="Schneider P."/>
            <person name="Aerts A."/>
            <person name="Asiegbu F.O."/>
            <person name="Baker S.E."/>
            <person name="Barry K."/>
            <person name="Bendiksby M."/>
            <person name="Blumentritt M."/>
            <person name="Coutinho P.M."/>
            <person name="Cullen D."/>
            <person name="Cullen D."/>
            <person name="Gathman A."/>
            <person name="Goodell B."/>
            <person name="Henrissat B."/>
            <person name="Ihrmark K."/>
            <person name="Kauserud H."/>
            <person name="Kohler A."/>
            <person name="LaButti K."/>
            <person name="Lapidus A."/>
            <person name="Lavin J.L."/>
            <person name="Lee Y.-H."/>
            <person name="Lindquist E."/>
            <person name="Lilly W."/>
            <person name="Lucas S."/>
            <person name="Morin E."/>
            <person name="Murat C."/>
            <person name="Oguiza J.A."/>
            <person name="Park J."/>
            <person name="Pisabarro A.G."/>
            <person name="Riley R."/>
            <person name="Rosling A."/>
            <person name="Salamov A."/>
            <person name="Schmidt O."/>
            <person name="Schmutz J."/>
            <person name="Skrede I."/>
            <person name="Stenlid J."/>
            <person name="Wiebenga A."/>
            <person name="Xie X."/>
            <person name="Kues U."/>
            <person name="Hibbett D.S."/>
            <person name="Hoffmeister D."/>
            <person name="Hogberg N."/>
            <person name="Martin F."/>
            <person name="Grigoriev I.V."/>
            <person name="Watkinson S.C."/>
        </authorList>
    </citation>
    <scope>NUCLEOTIDE SEQUENCE</scope>
    <source>
        <strain evidence="3">S7.9</strain>
    </source>
</reference>
<keyword evidence="1" id="KW-0175">Coiled coil</keyword>
<dbReference type="AlphaFoldDB" id="F8NTU6"/>
<feature type="domain" description="DUF6699" evidence="2">
    <location>
        <begin position="66"/>
        <end position="188"/>
    </location>
</feature>
<sequence length="214" mass="24517">MDPRGWQNGWYTPHNPHVYLPPNYYGHNVYHQGPQHTGWRPFGGHARTGKYPNLHPALASDLTLVRYDIRKPTNEGILSNTYSDVYHAPALIKPSSAFRIISKAFPWTIDIKTPANSIVTCGMVWDAIYSALQEPIADSEWGLAIVEKSRKEAIEKAAKLREEKDKDKRMKRIDWLGDTTLFKGLEKDEEFQKMRLLPGTKACPETWIVRFGKP</sequence>
<dbReference type="KEGG" id="sla:SERLADRAFT_466371"/>
<evidence type="ECO:0000259" key="2">
    <source>
        <dbReference type="Pfam" id="PF20415"/>
    </source>
</evidence>
<dbReference type="GeneID" id="18819057"/>
<dbReference type="OrthoDB" id="21474at2759"/>
<dbReference type="Pfam" id="PF20415">
    <property type="entry name" value="DUF6699"/>
    <property type="match status" value="1"/>
</dbReference>
<proteinExistence type="predicted"/>
<accession>F8NTU6</accession>
<evidence type="ECO:0000313" key="3">
    <source>
        <dbReference type="EMBL" id="EGO25766.1"/>
    </source>
</evidence>
<dbReference type="HOGENOM" id="CLU_072871_1_0_1"/>
<organism>
    <name type="scientific">Serpula lacrymans var. lacrymans (strain S7.9)</name>
    <name type="common">Dry rot fungus</name>
    <dbReference type="NCBI Taxonomy" id="578457"/>
    <lineage>
        <taxon>Eukaryota</taxon>
        <taxon>Fungi</taxon>
        <taxon>Dikarya</taxon>
        <taxon>Basidiomycota</taxon>
        <taxon>Agaricomycotina</taxon>
        <taxon>Agaricomycetes</taxon>
        <taxon>Agaricomycetidae</taxon>
        <taxon>Boletales</taxon>
        <taxon>Coniophorineae</taxon>
        <taxon>Serpulaceae</taxon>
        <taxon>Serpula</taxon>
    </lineage>
</organism>
<dbReference type="Proteomes" id="UP000008064">
    <property type="component" value="Unassembled WGS sequence"/>
</dbReference>
<evidence type="ECO:0000256" key="1">
    <source>
        <dbReference type="SAM" id="Coils"/>
    </source>
</evidence>
<name>F8NTU6_SERL9</name>
<dbReference type="RefSeq" id="XP_007317888.1">
    <property type="nucleotide sequence ID" value="XM_007317826.1"/>
</dbReference>
<dbReference type="EMBL" id="GL945433">
    <property type="protein sequence ID" value="EGO25766.1"/>
    <property type="molecule type" value="Genomic_DNA"/>
</dbReference>
<gene>
    <name evidence="3" type="ORF">SERLADRAFT_466371</name>
</gene>